<dbReference type="GO" id="GO:0015833">
    <property type="term" value="P:peptide transport"/>
    <property type="evidence" value="ECO:0007669"/>
    <property type="project" value="TreeGrafter"/>
</dbReference>
<dbReference type="GO" id="GO:1904680">
    <property type="term" value="F:peptide transmembrane transporter activity"/>
    <property type="evidence" value="ECO:0007669"/>
    <property type="project" value="TreeGrafter"/>
</dbReference>
<evidence type="ECO:0000256" key="2">
    <source>
        <dbReference type="ARBA" id="ARBA00022448"/>
    </source>
</evidence>
<proteinExistence type="inferred from homology"/>
<sequence>MAIIPKIVNPEDRFYIRDFFWNYPQKVLKVYKTNRILTVLFLVFFTSLIAWIILKTDSFVKSFAPQNDNTLVEATVGRLGTLNPLFASQNNIDRDIDELIYQRLIYIDQSGSPLPGIAESWETITPGKHYIFHINQQLRWSDGEELTADDVIFTFDEAASLDGSGLGDSIGSNLKGIKVEKVDDYSVDIALSEV</sequence>
<name>A0A955KWY7_9BACT</name>
<gene>
    <name evidence="6" type="ORF">KC622_03530</name>
</gene>
<keyword evidence="4" id="KW-0812">Transmembrane</keyword>
<evidence type="ECO:0000313" key="7">
    <source>
        <dbReference type="Proteomes" id="UP000748332"/>
    </source>
</evidence>
<protein>
    <recommendedName>
        <fullName evidence="5">Solute-binding protein family 5 domain-containing protein</fullName>
    </recommendedName>
</protein>
<feature type="domain" description="Solute-binding protein family 5" evidence="5">
    <location>
        <begin position="114"/>
        <end position="193"/>
    </location>
</feature>
<evidence type="ECO:0000256" key="4">
    <source>
        <dbReference type="SAM" id="Phobius"/>
    </source>
</evidence>
<keyword evidence="4" id="KW-1133">Transmembrane helix</keyword>
<organism evidence="6 7">
    <name type="scientific">Candidatus Dojkabacteria bacterium</name>
    <dbReference type="NCBI Taxonomy" id="2099670"/>
    <lineage>
        <taxon>Bacteria</taxon>
        <taxon>Candidatus Dojkabacteria</taxon>
    </lineage>
</organism>
<dbReference type="EMBL" id="JAGQLM010000161">
    <property type="protein sequence ID" value="MCA9375376.1"/>
    <property type="molecule type" value="Genomic_DNA"/>
</dbReference>
<reference evidence="6" key="1">
    <citation type="submission" date="2020-04" db="EMBL/GenBank/DDBJ databases">
        <authorList>
            <person name="Zhang T."/>
        </authorList>
    </citation>
    <scope>NUCLEOTIDE SEQUENCE</scope>
    <source>
        <strain evidence="6">HKST-UBA16</strain>
    </source>
</reference>
<feature type="transmembrane region" description="Helical" evidence="4">
    <location>
        <begin position="36"/>
        <end position="54"/>
    </location>
</feature>
<keyword evidence="2" id="KW-0813">Transport</keyword>
<reference evidence="6" key="2">
    <citation type="journal article" date="2021" name="Microbiome">
        <title>Successional dynamics and alternative stable states in a saline activated sludge microbial community over 9 years.</title>
        <authorList>
            <person name="Wang Y."/>
            <person name="Ye J."/>
            <person name="Ju F."/>
            <person name="Liu L."/>
            <person name="Boyd J.A."/>
            <person name="Deng Y."/>
            <person name="Parks D.H."/>
            <person name="Jiang X."/>
            <person name="Yin X."/>
            <person name="Woodcroft B.J."/>
            <person name="Tyson G.W."/>
            <person name="Hugenholtz P."/>
            <person name="Polz M.F."/>
            <person name="Zhang T."/>
        </authorList>
    </citation>
    <scope>NUCLEOTIDE SEQUENCE</scope>
    <source>
        <strain evidence="6">HKST-UBA16</strain>
    </source>
</reference>
<evidence type="ECO:0000313" key="6">
    <source>
        <dbReference type="EMBL" id="MCA9375376.1"/>
    </source>
</evidence>
<evidence type="ECO:0000259" key="5">
    <source>
        <dbReference type="Pfam" id="PF00496"/>
    </source>
</evidence>
<dbReference type="PANTHER" id="PTHR30290">
    <property type="entry name" value="PERIPLASMIC BINDING COMPONENT OF ABC TRANSPORTER"/>
    <property type="match status" value="1"/>
</dbReference>
<dbReference type="InterPro" id="IPR000914">
    <property type="entry name" value="SBP_5_dom"/>
</dbReference>
<dbReference type="PANTHER" id="PTHR30290:SF9">
    <property type="entry name" value="OLIGOPEPTIDE-BINDING PROTEIN APPA"/>
    <property type="match status" value="1"/>
</dbReference>
<accession>A0A955KWY7</accession>
<dbReference type="Gene3D" id="3.40.190.10">
    <property type="entry name" value="Periplasmic binding protein-like II"/>
    <property type="match status" value="1"/>
</dbReference>
<evidence type="ECO:0000256" key="1">
    <source>
        <dbReference type="ARBA" id="ARBA00005695"/>
    </source>
</evidence>
<dbReference type="Proteomes" id="UP000748332">
    <property type="component" value="Unassembled WGS sequence"/>
</dbReference>
<dbReference type="AlphaFoldDB" id="A0A955KWY7"/>
<dbReference type="Pfam" id="PF00496">
    <property type="entry name" value="SBP_bac_5"/>
    <property type="match status" value="1"/>
</dbReference>
<comment type="similarity">
    <text evidence="1">Belongs to the bacterial solute-binding protein 5 family.</text>
</comment>
<evidence type="ECO:0000256" key="3">
    <source>
        <dbReference type="ARBA" id="ARBA00022729"/>
    </source>
</evidence>
<comment type="caution">
    <text evidence="6">The sequence shown here is derived from an EMBL/GenBank/DDBJ whole genome shotgun (WGS) entry which is preliminary data.</text>
</comment>
<dbReference type="SUPFAM" id="SSF53850">
    <property type="entry name" value="Periplasmic binding protein-like II"/>
    <property type="match status" value="1"/>
</dbReference>
<keyword evidence="4" id="KW-0472">Membrane</keyword>
<feature type="non-terminal residue" evidence="6">
    <location>
        <position position="194"/>
    </location>
</feature>
<keyword evidence="3" id="KW-0732">Signal</keyword>
<dbReference type="InterPro" id="IPR039424">
    <property type="entry name" value="SBP_5"/>
</dbReference>